<name>A0A934ICZ7_9MICO</name>
<proteinExistence type="predicted"/>
<dbReference type="Proteomes" id="UP000602087">
    <property type="component" value="Unassembled WGS sequence"/>
</dbReference>
<dbReference type="AlphaFoldDB" id="A0A934ICZ7"/>
<accession>A0A934ICZ7</accession>
<comment type="caution">
    <text evidence="1">The sequence shown here is derived from an EMBL/GenBank/DDBJ whole genome shotgun (WGS) entry which is preliminary data.</text>
</comment>
<protein>
    <submittedName>
        <fullName evidence="1">Uncharacterized protein</fullName>
    </submittedName>
</protein>
<reference evidence="1" key="1">
    <citation type="submission" date="2020-12" db="EMBL/GenBank/DDBJ databases">
        <title>Sanguibacter suaedae sp. nov., isolated from Suaeda aralocaspica.</title>
        <authorList>
            <person name="Ma Q."/>
        </authorList>
    </citation>
    <scope>NUCLEOTIDE SEQUENCE</scope>
    <source>
        <strain evidence="1">YZGR15</strain>
    </source>
</reference>
<sequence>MSGGEDWVVFAQAAGATLVASGVTQSLATGRVTAAVALRATALPPGAHGMHDVLTLDDLRTVPGLSLAEETDG</sequence>
<organism evidence="1 2">
    <name type="scientific">Sanguibacter suaedae</name>
    <dbReference type="NCBI Taxonomy" id="2795737"/>
    <lineage>
        <taxon>Bacteria</taxon>
        <taxon>Bacillati</taxon>
        <taxon>Actinomycetota</taxon>
        <taxon>Actinomycetes</taxon>
        <taxon>Micrococcales</taxon>
        <taxon>Sanguibacteraceae</taxon>
        <taxon>Sanguibacter</taxon>
    </lineage>
</organism>
<dbReference type="RefSeq" id="WP_198734248.1">
    <property type="nucleotide sequence ID" value="NZ_JAEINH010000009.1"/>
</dbReference>
<evidence type="ECO:0000313" key="1">
    <source>
        <dbReference type="EMBL" id="MBI9115688.1"/>
    </source>
</evidence>
<dbReference type="EMBL" id="JAEINH010000009">
    <property type="protein sequence ID" value="MBI9115688.1"/>
    <property type="molecule type" value="Genomic_DNA"/>
</dbReference>
<keyword evidence="2" id="KW-1185">Reference proteome</keyword>
<evidence type="ECO:0000313" key="2">
    <source>
        <dbReference type="Proteomes" id="UP000602087"/>
    </source>
</evidence>
<gene>
    <name evidence="1" type="ORF">JAV76_11750</name>
</gene>